<proteinExistence type="predicted"/>
<comment type="caution">
    <text evidence="1">The sequence shown here is derived from an EMBL/GenBank/DDBJ whole genome shotgun (WGS) entry which is preliminary data.</text>
</comment>
<sequence length="59" mass="6736">MGDGPKERSLLHAMLNQFKETWPTEVAFVASASTEDQLAIFWHTSSHSVIKNQKILRDH</sequence>
<dbReference type="RefSeq" id="WP_377946037.1">
    <property type="nucleotide sequence ID" value="NZ_JBHUCX010000100.1"/>
</dbReference>
<evidence type="ECO:0000313" key="1">
    <source>
        <dbReference type="EMBL" id="MFD1678057.1"/>
    </source>
</evidence>
<accession>A0ABW4JPA4</accession>
<organism evidence="1 2">
    <name type="scientific">Alicyclobacillus fodiniaquatilis</name>
    <dbReference type="NCBI Taxonomy" id="1661150"/>
    <lineage>
        <taxon>Bacteria</taxon>
        <taxon>Bacillati</taxon>
        <taxon>Bacillota</taxon>
        <taxon>Bacilli</taxon>
        <taxon>Bacillales</taxon>
        <taxon>Alicyclobacillaceae</taxon>
        <taxon>Alicyclobacillus</taxon>
    </lineage>
</organism>
<reference evidence="2" key="1">
    <citation type="journal article" date="2019" name="Int. J. Syst. Evol. Microbiol.">
        <title>The Global Catalogue of Microorganisms (GCM) 10K type strain sequencing project: providing services to taxonomists for standard genome sequencing and annotation.</title>
        <authorList>
            <consortium name="The Broad Institute Genomics Platform"/>
            <consortium name="The Broad Institute Genome Sequencing Center for Infectious Disease"/>
            <person name="Wu L."/>
            <person name="Ma J."/>
        </authorList>
    </citation>
    <scope>NUCLEOTIDE SEQUENCE [LARGE SCALE GENOMIC DNA]</scope>
    <source>
        <strain evidence="2">CGMCC 1.12286</strain>
    </source>
</reference>
<keyword evidence="2" id="KW-1185">Reference proteome</keyword>
<dbReference type="EMBL" id="JBHUCX010000100">
    <property type="protein sequence ID" value="MFD1678057.1"/>
    <property type="molecule type" value="Genomic_DNA"/>
</dbReference>
<gene>
    <name evidence="1" type="ORF">ACFSB2_25655</name>
</gene>
<evidence type="ECO:0000313" key="2">
    <source>
        <dbReference type="Proteomes" id="UP001597079"/>
    </source>
</evidence>
<dbReference type="Proteomes" id="UP001597079">
    <property type="component" value="Unassembled WGS sequence"/>
</dbReference>
<protein>
    <submittedName>
        <fullName evidence="1">Uncharacterized protein</fullName>
    </submittedName>
</protein>
<name>A0ABW4JPA4_9BACL</name>